<dbReference type="Pfam" id="PF00550">
    <property type="entry name" value="PP-binding"/>
    <property type="match status" value="1"/>
</dbReference>
<dbReference type="InterPro" id="IPR009081">
    <property type="entry name" value="PP-bd_ACP"/>
</dbReference>
<dbReference type="Gene3D" id="1.10.1240.100">
    <property type="match status" value="1"/>
</dbReference>
<comment type="caution">
    <text evidence="7">The sequence shown here is derived from an EMBL/GenBank/DDBJ whole genome shotgun (WGS) entry which is preliminary data.</text>
</comment>
<dbReference type="EMBL" id="SADY01000003">
    <property type="protein sequence ID" value="TQR45264.1"/>
    <property type="molecule type" value="Genomic_DNA"/>
</dbReference>
<feature type="domain" description="Ketosynthase family 3 (KS3)" evidence="6">
    <location>
        <begin position="4"/>
        <end position="420"/>
    </location>
</feature>
<dbReference type="Pfam" id="PF00109">
    <property type="entry name" value="ketoacyl-synt"/>
    <property type="match status" value="1"/>
</dbReference>
<dbReference type="CDD" id="cd00833">
    <property type="entry name" value="PKS"/>
    <property type="match status" value="1"/>
</dbReference>
<keyword evidence="3" id="KW-0597">Phosphoprotein</keyword>
<dbReference type="Gene3D" id="3.30.559.10">
    <property type="entry name" value="Chloramphenicol acetyltransferase-like domain"/>
    <property type="match status" value="1"/>
</dbReference>
<dbReference type="PANTHER" id="PTHR43775:SF37">
    <property type="entry name" value="SI:DKEY-61P9.11"/>
    <property type="match status" value="1"/>
</dbReference>
<dbReference type="SUPFAM" id="SSF53901">
    <property type="entry name" value="Thiolase-like"/>
    <property type="match status" value="1"/>
</dbReference>
<evidence type="ECO:0000313" key="7">
    <source>
        <dbReference type="EMBL" id="TQR45264.1"/>
    </source>
</evidence>
<reference evidence="7 8" key="1">
    <citation type="submission" date="2018-03" db="EMBL/GenBank/DDBJ databases">
        <title>Aerobic endospore-forming bacteria genome sequencing and assembly.</title>
        <authorList>
            <person name="Cavalcante D.A."/>
            <person name="Driks A."/>
            <person name="Putonti C."/>
            <person name="De-Souza M.T."/>
        </authorList>
    </citation>
    <scope>NUCLEOTIDE SEQUENCE [LARGE SCALE GENOMIC DNA]</scope>
    <source>
        <strain evidence="7 8">SDF0028</strain>
    </source>
</reference>
<dbReference type="InterPro" id="IPR016039">
    <property type="entry name" value="Thiolase-like"/>
</dbReference>
<dbReference type="Proteomes" id="UP000316208">
    <property type="component" value="Unassembled WGS sequence"/>
</dbReference>
<keyword evidence="8" id="KW-1185">Reference proteome</keyword>
<dbReference type="InterPro" id="IPR036736">
    <property type="entry name" value="ACP-like_sf"/>
</dbReference>
<dbReference type="InterPro" id="IPR050091">
    <property type="entry name" value="PKS_NRPS_Biosynth_Enz"/>
</dbReference>
<dbReference type="InterPro" id="IPR001242">
    <property type="entry name" value="Condensation_dom"/>
</dbReference>
<dbReference type="Pfam" id="PF00668">
    <property type="entry name" value="Condensation"/>
    <property type="match status" value="1"/>
</dbReference>
<dbReference type="Pfam" id="PF02801">
    <property type="entry name" value="Ketoacyl-synt_C"/>
    <property type="match status" value="1"/>
</dbReference>
<keyword evidence="4" id="KW-0808">Transferase</keyword>
<dbReference type="PROSITE" id="PS00606">
    <property type="entry name" value="KS3_1"/>
    <property type="match status" value="1"/>
</dbReference>
<evidence type="ECO:0000259" key="6">
    <source>
        <dbReference type="PROSITE" id="PS52004"/>
    </source>
</evidence>
<accession>A0ABY3AR51</accession>
<dbReference type="InterPro" id="IPR014030">
    <property type="entry name" value="Ketoacyl_synth_N"/>
</dbReference>
<dbReference type="Gene3D" id="3.30.70.3290">
    <property type="match status" value="1"/>
</dbReference>
<evidence type="ECO:0000256" key="1">
    <source>
        <dbReference type="ARBA" id="ARBA00001957"/>
    </source>
</evidence>
<dbReference type="InterPro" id="IPR023213">
    <property type="entry name" value="CAT-like_dom_sf"/>
</dbReference>
<dbReference type="InterPro" id="IPR032821">
    <property type="entry name" value="PKS_assoc"/>
</dbReference>
<evidence type="ECO:0000256" key="3">
    <source>
        <dbReference type="ARBA" id="ARBA00022553"/>
    </source>
</evidence>
<feature type="domain" description="Carrier" evidence="5">
    <location>
        <begin position="725"/>
        <end position="800"/>
    </location>
</feature>
<protein>
    <submittedName>
        <fullName evidence="7">Mycosubtilin synthase subunit A</fullName>
    </submittedName>
</protein>
<comment type="cofactor">
    <cofactor evidence="1">
        <name>pantetheine 4'-phosphate</name>
        <dbReference type="ChEBI" id="CHEBI:47942"/>
    </cofactor>
</comment>
<dbReference type="InterPro" id="IPR001227">
    <property type="entry name" value="Ac_transferase_dom_sf"/>
</dbReference>
<gene>
    <name evidence="7" type="ORF">C7Y44_13440</name>
</gene>
<dbReference type="InterPro" id="IPR020841">
    <property type="entry name" value="PKS_Beta-ketoAc_synthase_dom"/>
</dbReference>
<evidence type="ECO:0000256" key="4">
    <source>
        <dbReference type="ARBA" id="ARBA00022679"/>
    </source>
</evidence>
<evidence type="ECO:0000313" key="8">
    <source>
        <dbReference type="Proteomes" id="UP000316208"/>
    </source>
</evidence>
<dbReference type="CDD" id="cd19531">
    <property type="entry name" value="LCL_NRPS-like"/>
    <property type="match status" value="1"/>
</dbReference>
<organism evidence="7 8">
    <name type="scientific">Paenibacillus popilliae</name>
    <name type="common">Bacillus popilliae</name>
    <dbReference type="NCBI Taxonomy" id="78057"/>
    <lineage>
        <taxon>Bacteria</taxon>
        <taxon>Bacillati</taxon>
        <taxon>Bacillota</taxon>
        <taxon>Bacilli</taxon>
        <taxon>Bacillales</taxon>
        <taxon>Paenibacillaceae</taxon>
        <taxon>Paenibacillus</taxon>
    </lineage>
</organism>
<dbReference type="Gene3D" id="3.40.47.10">
    <property type="match status" value="1"/>
</dbReference>
<dbReference type="InterPro" id="IPR020806">
    <property type="entry name" value="PKS_PP-bd"/>
</dbReference>
<dbReference type="Pfam" id="PF16197">
    <property type="entry name" value="KAsynt_C_assoc"/>
    <property type="match status" value="1"/>
</dbReference>
<dbReference type="InterPro" id="IPR018201">
    <property type="entry name" value="Ketoacyl_synth_AS"/>
</dbReference>
<name>A0ABY3AR51_PAEPP</name>
<dbReference type="Gene3D" id="3.30.559.30">
    <property type="entry name" value="Nonribosomal peptide synthetase, condensation domain"/>
    <property type="match status" value="1"/>
</dbReference>
<evidence type="ECO:0000259" key="5">
    <source>
        <dbReference type="PROSITE" id="PS50075"/>
    </source>
</evidence>
<dbReference type="SMART" id="SM00823">
    <property type="entry name" value="PKS_PP"/>
    <property type="match status" value="1"/>
</dbReference>
<dbReference type="PANTHER" id="PTHR43775">
    <property type="entry name" value="FATTY ACID SYNTHASE"/>
    <property type="match status" value="1"/>
</dbReference>
<dbReference type="InterPro" id="IPR014031">
    <property type="entry name" value="Ketoacyl_synth_C"/>
</dbReference>
<dbReference type="SUPFAM" id="SSF47336">
    <property type="entry name" value="ACP-like"/>
    <property type="match status" value="1"/>
</dbReference>
<dbReference type="PROSITE" id="PS50075">
    <property type="entry name" value="CARRIER"/>
    <property type="match status" value="1"/>
</dbReference>
<proteinExistence type="predicted"/>
<dbReference type="SUPFAM" id="SSF52777">
    <property type="entry name" value="CoA-dependent acyltransferases"/>
    <property type="match status" value="2"/>
</dbReference>
<evidence type="ECO:0000256" key="2">
    <source>
        <dbReference type="ARBA" id="ARBA00022450"/>
    </source>
</evidence>
<sequence length="1276" mass="144096">MSRFKEIAIIGMSGRFPSIQHLDELDSIFINKIDCVKPLSDTRRDLLGLDPDKKYFEVAYIDGVEYFDYDFFHLSKQEAAYMDPQQKMILELACEAIENAGYSLDAARGSNTSVVLGAHNSHFYDDYVEDASGVAMIGNFLDSMAGRISYSLDLHGQSAIVQTACSSSLYAIYEACIRLNASEAEMALAGGITLEFRVKYDDYAETDVLGLISPQGRCSTFDESANGINLGEGAGFVLLKRYEDAVRDKDPIHAVIRSVAANQDGGRSNSLAAPSAAAQTEVILKAWEKANIHPEDIGYLEAHGTGTKIGDPIEILGITEAFRKYTDKTSICPIGSLKTNFSHLGSAAGIASVIKGIISLKHNKKYPLRELKRINSLIDFEHAPVYPITEVEHWDEHKPKMMGISGFGVSGTNVHLVLEESKTNFCTVDTEKEYLITISAKTKDAVEDYKQRVKAGIAHYSLGDIGFTLNAGRNDYEYRVSAKVKNKMELMDFLDSPVSATEAGAAKVVLLLSGDASFHAHAVQELNDKYAVFRTVYQDLLGKITLDHEDMLKLISYIALYRQFEAWRITPHKLIGTAIGNIAIDFITNKISLHQAEQEIAKGSDGPFNHQGFEAYITKLLETEHEALVFVELGDRGKLSECLQSRHDHHVLNVVRAVSDDHSLLDALSSMYNIGVNIDWEKYYSTKEQVKVHLPTYPFRRTLAWPKKLRSKVDARNAEAAAAFDEGQELKRFLKDIWCNELDLEEIGESDDFFDLGANSLMTISVTNLIKQKTGVELDFDDFYTYATIQSLEEHLKNQMTHSGAVSFASSTDDKHMERAARKELMNVSYNQRRMLYFLENVDQGSLYNMPFIFKIEGSFHKDAFQYSLEKVIERHEILHTIYVKKDGVYYQKVLDEYSFTSEFEDRRGIAADDIIKEMKSAWNQEFNLCSEIPIRSKLIQADNNLHLWFITMHHIAADGSSMAIFGRDMAAYYSQYSQGTTSAVLPELSLQVVDFAEWENRFLSSELAQRQAEFWRKELQDIKGLLSFPVDKERPQMQTFNGSSIKFELAQDMGEKCKAYCKDNNLTMFMLLETVFALALYRYSNDPDICVAVPVSNRFDERLKQTVGFFANTVAMRIMIQPESSCKAVLLKNKEMITNVYANVELPFEEVISSIEFQRDAAYSPLVQYMFVFQNSAMKEMGLDKARMSLMELESSSAKFEMTLMLYEKDNGIAGLLEYNTDLFYASTVQKFIAAYQYMLNYVIEHDDTPVNQLPLEQAAALVGEGRNRAEDYSF</sequence>
<dbReference type="SMART" id="SM00825">
    <property type="entry name" value="PKS_KS"/>
    <property type="match status" value="1"/>
</dbReference>
<dbReference type="Gene3D" id="1.10.1200.10">
    <property type="entry name" value="ACP-like"/>
    <property type="match status" value="1"/>
</dbReference>
<dbReference type="PROSITE" id="PS52004">
    <property type="entry name" value="KS3_2"/>
    <property type="match status" value="1"/>
</dbReference>
<keyword evidence="2" id="KW-0596">Phosphopantetheine</keyword>
<dbReference type="Gene3D" id="3.40.366.10">
    <property type="entry name" value="Malonyl-Coenzyme A Acyl Carrier Protein, domain 2"/>
    <property type="match status" value="1"/>
</dbReference>
<dbReference type="RefSeq" id="WP_142544271.1">
    <property type="nucleotide sequence ID" value="NZ_SADY01000003.1"/>
</dbReference>